<evidence type="ECO:0008006" key="4">
    <source>
        <dbReference type="Google" id="ProtNLM"/>
    </source>
</evidence>
<keyword evidence="1" id="KW-1133">Transmembrane helix</keyword>
<feature type="transmembrane region" description="Helical" evidence="1">
    <location>
        <begin position="182"/>
        <end position="205"/>
    </location>
</feature>
<dbReference type="PANTHER" id="PTHR37305:SF1">
    <property type="entry name" value="MEMBRANE PROTEIN"/>
    <property type="match status" value="1"/>
</dbReference>
<evidence type="ECO:0000313" key="3">
    <source>
        <dbReference type="Proteomes" id="UP000005711"/>
    </source>
</evidence>
<gene>
    <name evidence="2" type="ORF">HMPREF0628_1237</name>
</gene>
<feature type="transmembrane region" description="Helical" evidence="1">
    <location>
        <begin position="152"/>
        <end position="175"/>
    </location>
</feature>
<proteinExistence type="predicted"/>
<protein>
    <recommendedName>
        <fullName evidence="4">ABC-2 type transporter</fullName>
    </recommendedName>
</protein>
<name>D1VT59_9FIRM</name>
<keyword evidence="3" id="KW-1185">Reference proteome</keyword>
<reference evidence="2 3" key="1">
    <citation type="submission" date="2009-12" db="EMBL/GenBank/DDBJ databases">
        <title>Genome Sequence of Peptoniphilus lacrimalis 315-B.</title>
        <authorList>
            <person name="Durkin A.S."/>
            <person name="Madupu R."/>
            <person name="Torralba M."/>
            <person name="Methe B."/>
            <person name="Sutton G."/>
            <person name="Strausberg R.L."/>
            <person name="Nelson K.E."/>
        </authorList>
    </citation>
    <scope>NUCLEOTIDE SEQUENCE [LARGE SCALE GENOMIC DNA]</scope>
    <source>
        <strain evidence="2 3">315-B</strain>
    </source>
</reference>
<organism evidence="2 3">
    <name type="scientific">Peptoniphilus lacrimalis 315-B</name>
    <dbReference type="NCBI Taxonomy" id="596330"/>
    <lineage>
        <taxon>Bacteria</taxon>
        <taxon>Bacillati</taxon>
        <taxon>Bacillota</taxon>
        <taxon>Tissierellia</taxon>
        <taxon>Tissierellales</taxon>
        <taxon>Peptoniphilaceae</taxon>
        <taxon>Peptoniphilus</taxon>
    </lineage>
</organism>
<evidence type="ECO:0000313" key="2">
    <source>
        <dbReference type="EMBL" id="EFA90260.1"/>
    </source>
</evidence>
<feature type="transmembrane region" description="Helical" evidence="1">
    <location>
        <begin position="114"/>
        <end position="140"/>
    </location>
</feature>
<keyword evidence="1" id="KW-0472">Membrane</keyword>
<dbReference type="AlphaFoldDB" id="D1VT59"/>
<dbReference type="RefSeq" id="WP_004824569.1">
    <property type="nucleotide sequence ID" value="NZ_ADDO01000034.1"/>
</dbReference>
<evidence type="ECO:0000256" key="1">
    <source>
        <dbReference type="SAM" id="Phobius"/>
    </source>
</evidence>
<dbReference type="EMBL" id="ADDO01000034">
    <property type="protein sequence ID" value="EFA90260.1"/>
    <property type="molecule type" value="Genomic_DNA"/>
</dbReference>
<dbReference type="Proteomes" id="UP000005711">
    <property type="component" value="Unassembled WGS sequence"/>
</dbReference>
<accession>D1VT59</accession>
<feature type="transmembrane region" description="Helical" evidence="1">
    <location>
        <begin position="20"/>
        <end position="43"/>
    </location>
</feature>
<feature type="transmembrane region" description="Helical" evidence="1">
    <location>
        <begin position="63"/>
        <end position="84"/>
    </location>
</feature>
<dbReference type="PANTHER" id="PTHR37305">
    <property type="entry name" value="INTEGRAL MEMBRANE PROTEIN-RELATED"/>
    <property type="match status" value="1"/>
</dbReference>
<comment type="caution">
    <text evidence="2">The sequence shown here is derived from an EMBL/GenBank/DDBJ whole genome shotgun (WGS) entry which is preliminary data.</text>
</comment>
<sequence length="275" mass="30820">MINLIDAELFKIRKMKGQKVLTALIWFFALSPIFILLFCISTGNVATITVPDNFGLSEAISTMLIMICFCANFFVILPVSFAFSGEITKGNARRAVEASHSRSSILTAKIISEYLYSLFLIITTLFIGIVSTVILLQVIGKMNFGDVKTIVMALKALLISFVPASASLCFLNLAYIVLGKDLLVVIVYTIYFSLNQILEFIQMILYKFPTGFIDLIKDYTPSALYFDVIGYLSSVEFNRALPISTGVYKDILLLAIYIIIFTGLSYFLIRKRDFK</sequence>
<feature type="transmembrane region" description="Helical" evidence="1">
    <location>
        <begin position="251"/>
        <end position="269"/>
    </location>
</feature>
<keyword evidence="1" id="KW-0812">Transmembrane</keyword>